<evidence type="ECO:0000256" key="1">
    <source>
        <dbReference type="SAM" id="Phobius"/>
    </source>
</evidence>
<dbReference type="InterPro" id="IPR002656">
    <property type="entry name" value="Acyl_transf_3_dom"/>
</dbReference>
<feature type="transmembrane region" description="Helical" evidence="1">
    <location>
        <begin position="204"/>
        <end position="221"/>
    </location>
</feature>
<keyword evidence="3" id="KW-0012">Acyltransferase</keyword>
<dbReference type="Pfam" id="PF01757">
    <property type="entry name" value="Acyl_transf_3"/>
    <property type="match status" value="1"/>
</dbReference>
<feature type="transmembrane region" description="Helical" evidence="1">
    <location>
        <begin position="41"/>
        <end position="58"/>
    </location>
</feature>
<sequence>MGIDILRGLAVLAVVLCHIPHYAIGGFRENIWFFPSLLMDFGYLGVPLFVLISGFCIHRRTAITRATSGKCSLNWVEFWKRRFWRLYPPYVAAIVLSVSFALLIHERMPDLANSIGPDLATHLLMVHNLTADYAGGLGNTPFWSLGMEEQLYAFYFLLFLMIRIRNHTVAISVAAITTIIWRGATPGLPDAYGLGYWQLWPFNFWLHWALGALAVDAYFGNCRLPRWCSSMTYGLLAATAGMLTNRLTFGFLAQTRLAELVDMDSWSGWIPNVSSVGELGFAVAFFCFLNWCVQAKDHVLLRNSLATGISCIGKISYSVYLIHVPVIFVLEKYIPFEHSQTEWILRMLIYAPICLIAGAMFYWLVERWFLAGHCPPLWRSTKPAANALS</sequence>
<proteinExistence type="predicted"/>
<keyword evidence="4" id="KW-1185">Reference proteome</keyword>
<feature type="transmembrane region" description="Helical" evidence="1">
    <location>
        <begin position="86"/>
        <end position="104"/>
    </location>
</feature>
<name>A0A5C6CRR5_9BACT</name>
<keyword evidence="1" id="KW-0472">Membrane</keyword>
<evidence type="ECO:0000259" key="2">
    <source>
        <dbReference type="Pfam" id="PF01757"/>
    </source>
</evidence>
<dbReference type="InterPro" id="IPR050879">
    <property type="entry name" value="Acyltransferase_3"/>
</dbReference>
<protein>
    <submittedName>
        <fullName evidence="3">O-acetyltransferase OatA</fullName>
        <ecNumber evidence="3">2.3.1.-</ecNumber>
    </submittedName>
</protein>
<dbReference type="EMBL" id="SJPT01000001">
    <property type="protein sequence ID" value="TWU27182.1"/>
    <property type="molecule type" value="Genomic_DNA"/>
</dbReference>
<accession>A0A5C6CRR5</accession>
<keyword evidence="1" id="KW-1133">Transmembrane helix</keyword>
<dbReference type="Proteomes" id="UP000316304">
    <property type="component" value="Unassembled WGS sequence"/>
</dbReference>
<dbReference type="AlphaFoldDB" id="A0A5C6CRR5"/>
<dbReference type="GO" id="GO:0016020">
    <property type="term" value="C:membrane"/>
    <property type="evidence" value="ECO:0007669"/>
    <property type="project" value="TreeGrafter"/>
</dbReference>
<feature type="transmembrane region" description="Helical" evidence="1">
    <location>
        <begin position="233"/>
        <end position="253"/>
    </location>
</feature>
<feature type="transmembrane region" description="Helical" evidence="1">
    <location>
        <begin position="273"/>
        <end position="293"/>
    </location>
</feature>
<dbReference type="PANTHER" id="PTHR23028:SF53">
    <property type="entry name" value="ACYL_TRANSF_3 DOMAIN-CONTAINING PROTEIN"/>
    <property type="match status" value="1"/>
</dbReference>
<gene>
    <name evidence="3" type="primary">oatA_2</name>
    <name evidence="3" type="ORF">Pla52o_10460</name>
</gene>
<keyword evidence="3" id="KW-0808">Transferase</keyword>
<dbReference type="GO" id="GO:0016747">
    <property type="term" value="F:acyltransferase activity, transferring groups other than amino-acyl groups"/>
    <property type="evidence" value="ECO:0007669"/>
    <property type="project" value="InterPro"/>
</dbReference>
<keyword evidence="1" id="KW-0812">Transmembrane</keyword>
<feature type="domain" description="Acyltransferase 3" evidence="2">
    <location>
        <begin position="2"/>
        <end position="363"/>
    </location>
</feature>
<feature type="transmembrane region" description="Helical" evidence="1">
    <location>
        <begin position="305"/>
        <end position="323"/>
    </location>
</feature>
<dbReference type="GO" id="GO:0000271">
    <property type="term" value="P:polysaccharide biosynthetic process"/>
    <property type="evidence" value="ECO:0007669"/>
    <property type="project" value="TreeGrafter"/>
</dbReference>
<feature type="transmembrane region" description="Helical" evidence="1">
    <location>
        <begin position="343"/>
        <end position="365"/>
    </location>
</feature>
<feature type="transmembrane region" description="Helical" evidence="1">
    <location>
        <begin position="168"/>
        <end position="184"/>
    </location>
</feature>
<evidence type="ECO:0000313" key="3">
    <source>
        <dbReference type="EMBL" id="TWU27182.1"/>
    </source>
</evidence>
<evidence type="ECO:0000313" key="4">
    <source>
        <dbReference type="Proteomes" id="UP000316304"/>
    </source>
</evidence>
<comment type="caution">
    <text evidence="3">The sequence shown here is derived from an EMBL/GenBank/DDBJ whole genome shotgun (WGS) entry which is preliminary data.</text>
</comment>
<reference evidence="3 4" key="1">
    <citation type="submission" date="2019-02" db="EMBL/GenBank/DDBJ databases">
        <title>Deep-cultivation of Planctomycetes and their phenomic and genomic characterization uncovers novel biology.</title>
        <authorList>
            <person name="Wiegand S."/>
            <person name="Jogler M."/>
            <person name="Boedeker C."/>
            <person name="Pinto D."/>
            <person name="Vollmers J."/>
            <person name="Rivas-Marin E."/>
            <person name="Kohn T."/>
            <person name="Peeters S.H."/>
            <person name="Heuer A."/>
            <person name="Rast P."/>
            <person name="Oberbeckmann S."/>
            <person name="Bunk B."/>
            <person name="Jeske O."/>
            <person name="Meyerdierks A."/>
            <person name="Storesund J.E."/>
            <person name="Kallscheuer N."/>
            <person name="Luecker S."/>
            <person name="Lage O.M."/>
            <person name="Pohl T."/>
            <person name="Merkel B.J."/>
            <person name="Hornburger P."/>
            <person name="Mueller R.-W."/>
            <person name="Bruemmer F."/>
            <person name="Labrenz M."/>
            <person name="Spormann A.M."/>
            <person name="Op Den Camp H."/>
            <person name="Overmann J."/>
            <person name="Amann R."/>
            <person name="Jetten M.S.M."/>
            <person name="Mascher T."/>
            <person name="Medema M.H."/>
            <person name="Devos D.P."/>
            <person name="Kaster A.-K."/>
            <person name="Ovreas L."/>
            <person name="Rohde M."/>
            <person name="Galperin M.Y."/>
            <person name="Jogler C."/>
        </authorList>
    </citation>
    <scope>NUCLEOTIDE SEQUENCE [LARGE SCALE GENOMIC DNA]</scope>
    <source>
        <strain evidence="3 4">Pla52o</strain>
    </source>
</reference>
<dbReference type="PANTHER" id="PTHR23028">
    <property type="entry name" value="ACETYLTRANSFERASE"/>
    <property type="match status" value="1"/>
</dbReference>
<feature type="transmembrane region" description="Helical" evidence="1">
    <location>
        <begin position="142"/>
        <end position="161"/>
    </location>
</feature>
<dbReference type="EC" id="2.3.1.-" evidence="3"/>
<organism evidence="3 4">
    <name type="scientific">Novipirellula galeiformis</name>
    <dbReference type="NCBI Taxonomy" id="2528004"/>
    <lineage>
        <taxon>Bacteria</taxon>
        <taxon>Pseudomonadati</taxon>
        <taxon>Planctomycetota</taxon>
        <taxon>Planctomycetia</taxon>
        <taxon>Pirellulales</taxon>
        <taxon>Pirellulaceae</taxon>
        <taxon>Novipirellula</taxon>
    </lineage>
</organism>